<evidence type="ECO:0000313" key="3">
    <source>
        <dbReference type="EMBL" id="QUV93308.1"/>
    </source>
</evidence>
<keyword evidence="2" id="KW-0812">Transmembrane</keyword>
<gene>
    <name evidence="3" type="ORF">J8C05_07960</name>
</gene>
<dbReference type="RefSeq" id="WP_211421700.1">
    <property type="nucleotide sequence ID" value="NZ_CP072642.1"/>
</dbReference>
<feature type="compositionally biased region" description="Basic and acidic residues" evidence="1">
    <location>
        <begin position="1"/>
        <end position="11"/>
    </location>
</feature>
<keyword evidence="4" id="KW-1185">Reference proteome</keyword>
<evidence type="ECO:0000313" key="4">
    <source>
        <dbReference type="Proteomes" id="UP000677668"/>
    </source>
</evidence>
<reference evidence="3 4" key="1">
    <citation type="submission" date="2021-03" db="EMBL/GenBank/DDBJ databases">
        <title>Genomic and phenotypic characterization of Chloracidobacterium isolates provides evidence for multiple species.</title>
        <authorList>
            <person name="Saini M.K."/>
            <person name="Costas A.M.G."/>
            <person name="Tank M."/>
            <person name="Bryant D.A."/>
        </authorList>
    </citation>
    <scope>NUCLEOTIDE SEQUENCE [LARGE SCALE GENOMIC DNA]</scope>
    <source>
        <strain evidence="3 4">N</strain>
    </source>
</reference>
<accession>A0ABX8AX90</accession>
<dbReference type="Proteomes" id="UP000677668">
    <property type="component" value="Chromosome 1"/>
</dbReference>
<evidence type="ECO:0000256" key="1">
    <source>
        <dbReference type="SAM" id="MobiDB-lite"/>
    </source>
</evidence>
<feature type="region of interest" description="Disordered" evidence="1">
    <location>
        <begin position="1"/>
        <end position="30"/>
    </location>
</feature>
<keyword evidence="2" id="KW-0472">Membrane</keyword>
<sequence length="60" mass="6879">MLPDDTPDRKARLPGALTSKTQQPAETSPPPRWWPVYTVTLLYVAAVILLLDWLTRHFHP</sequence>
<keyword evidence="2" id="KW-1133">Transmembrane helix</keyword>
<proteinExistence type="predicted"/>
<organism evidence="3 4">
    <name type="scientific">Chloracidobacterium sp. N</name>
    <dbReference type="NCBI Taxonomy" id="2821540"/>
    <lineage>
        <taxon>Bacteria</taxon>
        <taxon>Pseudomonadati</taxon>
        <taxon>Acidobacteriota</taxon>
        <taxon>Terriglobia</taxon>
        <taxon>Terriglobales</taxon>
        <taxon>Acidobacteriaceae</taxon>
        <taxon>Chloracidobacterium</taxon>
        <taxon>Chloracidobacterium aggregatum</taxon>
    </lineage>
</organism>
<name>A0ABX8AX90_9BACT</name>
<dbReference type="EMBL" id="CP072642">
    <property type="protein sequence ID" value="QUV93308.1"/>
    <property type="molecule type" value="Genomic_DNA"/>
</dbReference>
<feature type="transmembrane region" description="Helical" evidence="2">
    <location>
        <begin position="34"/>
        <end position="54"/>
    </location>
</feature>
<protein>
    <submittedName>
        <fullName evidence="3">Uncharacterized protein</fullName>
    </submittedName>
</protein>
<evidence type="ECO:0000256" key="2">
    <source>
        <dbReference type="SAM" id="Phobius"/>
    </source>
</evidence>